<keyword evidence="2" id="KW-1185">Reference proteome</keyword>
<organism evidence="1 2">
    <name type="scientific">Aliidiomarina halalkaliphila</name>
    <dbReference type="NCBI Taxonomy" id="2593535"/>
    <lineage>
        <taxon>Bacteria</taxon>
        <taxon>Pseudomonadati</taxon>
        <taxon>Pseudomonadota</taxon>
        <taxon>Gammaproteobacteria</taxon>
        <taxon>Alteromonadales</taxon>
        <taxon>Idiomarinaceae</taxon>
        <taxon>Aliidiomarina</taxon>
    </lineage>
</organism>
<protein>
    <submittedName>
        <fullName evidence="1">Uncharacterized protein</fullName>
    </submittedName>
</protein>
<proteinExistence type="predicted"/>
<comment type="caution">
    <text evidence="1">The sequence shown here is derived from an EMBL/GenBank/DDBJ whole genome shotgun (WGS) entry which is preliminary data.</text>
</comment>
<sequence length="190" mass="21507">MNSSQSPANKKPRSLWRFVGRRFLLAAIIMLILAFFNPHLWASNHVRNLHNMLMNGSEIQTLLALAEDTNYKQIAWSTRSAVEARGRVRTVPGGAWQTATDIQPIIEAAQEFGLQRILLTNFNGNWYLEGFGEEVPDGTQVRAHIGRPDEIDYPKCTTELKSSGAGLCVRARWGGWAVVHYWMHSPSFQR</sequence>
<reference evidence="1 2" key="1">
    <citation type="submission" date="2019-07" db="EMBL/GenBank/DDBJ databases">
        <authorList>
            <person name="Yang M."/>
            <person name="Zhao D."/>
            <person name="Xiang H."/>
        </authorList>
    </citation>
    <scope>NUCLEOTIDE SEQUENCE [LARGE SCALE GENOMIC DNA]</scope>
    <source>
        <strain evidence="1 2">IM1326</strain>
    </source>
</reference>
<gene>
    <name evidence="1" type="ORF">FM042_09385</name>
</gene>
<dbReference type="AlphaFoldDB" id="A0A552WZY3"/>
<dbReference type="EMBL" id="VJWL01000003">
    <property type="protein sequence ID" value="TRW48380.1"/>
    <property type="molecule type" value="Genomic_DNA"/>
</dbReference>
<evidence type="ECO:0000313" key="2">
    <source>
        <dbReference type="Proteomes" id="UP000320359"/>
    </source>
</evidence>
<name>A0A552WZY3_9GAMM</name>
<dbReference type="Proteomes" id="UP000320359">
    <property type="component" value="Unassembled WGS sequence"/>
</dbReference>
<dbReference type="RefSeq" id="WP_143236172.1">
    <property type="nucleotide sequence ID" value="NZ_VJWL01000003.1"/>
</dbReference>
<evidence type="ECO:0000313" key="1">
    <source>
        <dbReference type="EMBL" id="TRW48380.1"/>
    </source>
</evidence>
<accession>A0A552WZY3</accession>